<feature type="compositionally biased region" description="Polar residues" evidence="2">
    <location>
        <begin position="550"/>
        <end position="559"/>
    </location>
</feature>
<sequence>MKQLFRRISTMGSRVTGSSKHNSLPVFGYSLESILAKDAVYMQQCRNVSGSHIEEDDEEAENAGSTARVPIALIKFLKYLSSPEALEREGLFRVAAPVKAVRELRDAIEKAGSLDFSKLDPYEGINVVAALLKQWIREIPDGIVPKKYFQPLLDAGTSGIKLQSVIQTLPKPNRDFLQHIMRYLFKVAGHSSVNLMKVNNLVIVFAPTLFRCPNAPAAASIHSGGGSPASAGNPEKYLVESMQVTKIMAALMDNFETIFKSCELQQLKQSKSSRASLSKKASEDEVDEAKSLSSVLSSTSTKVNSSSGKSLVLNEPTLSQREMIDDAVARTIGSMLFTKDSSYDSSQGITPVGQIHRTSATNIAIISELKKRLSISPSAAKENRDLEDQEADELSTSEDALQQETKNYSVTGEGLGAQLRPKPPSKRAPAPPQDISNRIEDSPGLSNRDGMVFDDSFVIKSRLTDSSTPDPPMTKKKSVTFSNPNISSSRDLAPKLQPALFVTGRATPPPPNRPAPAAPTHSAPSSMPGKLIPSHHDEHSSINDGDDELSYQTEVQSISERAVKIVADANSDDESEREESPRSRLLVPKRGTDFTDKPIGSIGSSVSQLTAHVSSSDLLSPTSSSSLNPVKVSLHISPPPHSASMESHQSTRIYSSSPNLERLSGSNASSGSSIQRRSTHRAKSGGSPRRGSSGNSSGRNSLMPLGNMDGDSARTLGSNWKSEGRTASGPSSSNTSAFDLPTESKNSPYLNHRKKKHAAKDQLRKGKNSTPNLAESAKDHSGPKRASSLSSQEPFHSLSNGLCDSETDSHAPAVVESVNYIVLHEEFRQLRGKLKLLKNNGCEILKADRLRYKQLSGILKDRGFQALSDSQSDSLNDAIESSQDTIQISGTAKSSLERLARKRLRERRPKEIKDMNMEQILEEKTAVKRELAHLKAQFKEDSSLEGKEVMRELYARYCELKSSIEARTDSTSESSFQTRDIPQKLNGELERYAILRHEKKMLQLQLHNYQNEFIKRTGRRVKTAEDRAPVQGEYQRYKELRQSIEDIESRLKVDVNALNDDG</sequence>
<dbReference type="InterPro" id="IPR008936">
    <property type="entry name" value="Rho_GTPase_activation_prot"/>
</dbReference>
<feature type="domain" description="Rho-GAP" evidence="3">
    <location>
        <begin position="51"/>
        <end position="259"/>
    </location>
</feature>
<name>A0A507F5P9_9FUNG</name>
<dbReference type="PANTHER" id="PTHR15904">
    <property type="entry name" value="FAM13"/>
    <property type="match status" value="1"/>
</dbReference>
<feature type="compositionally biased region" description="Acidic residues" evidence="2">
    <location>
        <begin position="387"/>
        <end position="396"/>
    </location>
</feature>
<feature type="region of interest" description="Disordered" evidence="2">
    <location>
        <begin position="288"/>
        <end position="309"/>
    </location>
</feature>
<dbReference type="InterPro" id="IPR039102">
    <property type="entry name" value="FAM13"/>
</dbReference>
<feature type="compositionally biased region" description="Low complexity" evidence="2">
    <location>
        <begin position="614"/>
        <end position="627"/>
    </location>
</feature>
<evidence type="ECO:0000259" key="3">
    <source>
        <dbReference type="PROSITE" id="PS50238"/>
    </source>
</evidence>
<feature type="compositionally biased region" description="Polar residues" evidence="2">
    <location>
        <begin position="397"/>
        <end position="410"/>
    </location>
</feature>
<feature type="coiled-coil region" evidence="1">
    <location>
        <begin position="992"/>
        <end position="1050"/>
    </location>
</feature>
<evidence type="ECO:0000256" key="1">
    <source>
        <dbReference type="SAM" id="Coils"/>
    </source>
</evidence>
<dbReference type="Pfam" id="PF00620">
    <property type="entry name" value="RhoGAP"/>
    <property type="match status" value="1"/>
</dbReference>
<dbReference type="PROSITE" id="PS50238">
    <property type="entry name" value="RHOGAP"/>
    <property type="match status" value="1"/>
</dbReference>
<keyword evidence="5" id="KW-1185">Reference proteome</keyword>
<accession>A0A507F5P9</accession>
<feature type="compositionally biased region" description="Polar residues" evidence="2">
    <location>
        <begin position="644"/>
        <end position="659"/>
    </location>
</feature>
<gene>
    <name evidence="4" type="ORF">CcCBS67573_g06326</name>
</gene>
<dbReference type="GO" id="GO:0007165">
    <property type="term" value="P:signal transduction"/>
    <property type="evidence" value="ECO:0007669"/>
    <property type="project" value="InterPro"/>
</dbReference>
<feature type="compositionally biased region" description="Pro residues" evidence="2">
    <location>
        <begin position="507"/>
        <end position="517"/>
    </location>
</feature>
<evidence type="ECO:0000313" key="5">
    <source>
        <dbReference type="Proteomes" id="UP000320333"/>
    </source>
</evidence>
<dbReference type="STRING" id="246404.A0A507F5P9"/>
<feature type="compositionally biased region" description="Low complexity" evidence="2">
    <location>
        <begin position="291"/>
        <end position="309"/>
    </location>
</feature>
<comment type="caution">
    <text evidence="4">The sequence shown here is derived from an EMBL/GenBank/DDBJ whole genome shotgun (WGS) entry which is preliminary data.</text>
</comment>
<proteinExistence type="predicted"/>
<dbReference type="SMART" id="SM00324">
    <property type="entry name" value="RhoGAP"/>
    <property type="match status" value="1"/>
</dbReference>
<dbReference type="CDD" id="cd00159">
    <property type="entry name" value="RhoGAP"/>
    <property type="match status" value="1"/>
</dbReference>
<feature type="region of interest" description="Disordered" evidence="2">
    <location>
        <begin position="379"/>
        <end position="804"/>
    </location>
</feature>
<dbReference type="Proteomes" id="UP000320333">
    <property type="component" value="Unassembled WGS sequence"/>
</dbReference>
<keyword evidence="1" id="KW-0175">Coiled coil</keyword>
<reference evidence="4 5" key="1">
    <citation type="journal article" date="2019" name="Sci. Rep.">
        <title>Comparative genomics of chytrid fungi reveal insights into the obligate biotrophic and pathogenic lifestyle of Synchytrium endobioticum.</title>
        <authorList>
            <person name="van de Vossenberg B.T.L.H."/>
            <person name="Warris S."/>
            <person name="Nguyen H.D.T."/>
            <person name="van Gent-Pelzer M.P.E."/>
            <person name="Joly D.L."/>
            <person name="van de Geest H.C."/>
            <person name="Bonants P.J.M."/>
            <person name="Smith D.S."/>
            <person name="Levesque C.A."/>
            <person name="van der Lee T.A.J."/>
        </authorList>
    </citation>
    <scope>NUCLEOTIDE SEQUENCE [LARGE SCALE GENOMIC DNA]</scope>
    <source>
        <strain evidence="4 5">CBS 675.73</strain>
    </source>
</reference>
<dbReference type="Gene3D" id="1.10.555.10">
    <property type="entry name" value="Rho GTPase activation protein"/>
    <property type="match status" value="1"/>
</dbReference>
<feature type="compositionally biased region" description="Polar residues" evidence="2">
    <location>
        <begin position="787"/>
        <end position="802"/>
    </location>
</feature>
<feature type="compositionally biased region" description="Polar residues" evidence="2">
    <location>
        <begin position="479"/>
        <end position="490"/>
    </location>
</feature>
<feature type="compositionally biased region" description="Low complexity" evidence="2">
    <location>
        <begin position="664"/>
        <end position="673"/>
    </location>
</feature>
<organism evidence="4 5">
    <name type="scientific">Chytriomyces confervae</name>
    <dbReference type="NCBI Taxonomy" id="246404"/>
    <lineage>
        <taxon>Eukaryota</taxon>
        <taxon>Fungi</taxon>
        <taxon>Fungi incertae sedis</taxon>
        <taxon>Chytridiomycota</taxon>
        <taxon>Chytridiomycota incertae sedis</taxon>
        <taxon>Chytridiomycetes</taxon>
        <taxon>Chytridiales</taxon>
        <taxon>Chytriomycetaceae</taxon>
        <taxon>Chytriomyces</taxon>
    </lineage>
</organism>
<feature type="compositionally biased region" description="Polar residues" evidence="2">
    <location>
        <begin position="728"/>
        <end position="749"/>
    </location>
</feature>
<dbReference type="PANTHER" id="PTHR15904:SF19">
    <property type="entry name" value="PROTEIN FAM13C"/>
    <property type="match status" value="1"/>
</dbReference>
<feature type="compositionally biased region" description="Low complexity" evidence="2">
    <location>
        <begin position="684"/>
        <end position="701"/>
    </location>
</feature>
<evidence type="ECO:0000313" key="4">
    <source>
        <dbReference type="EMBL" id="TPX71015.1"/>
    </source>
</evidence>
<dbReference type="InterPro" id="IPR059029">
    <property type="entry name" value="FAM13A_dom"/>
</dbReference>
<feature type="compositionally biased region" description="Polar residues" evidence="2">
    <location>
        <begin position="602"/>
        <end position="613"/>
    </location>
</feature>
<dbReference type="Pfam" id="PF26116">
    <property type="entry name" value="FAM13A"/>
    <property type="match status" value="1"/>
</dbReference>
<dbReference type="EMBL" id="QEAP01000264">
    <property type="protein sequence ID" value="TPX71015.1"/>
    <property type="molecule type" value="Genomic_DNA"/>
</dbReference>
<dbReference type="OrthoDB" id="437889at2759"/>
<evidence type="ECO:0000256" key="2">
    <source>
        <dbReference type="SAM" id="MobiDB-lite"/>
    </source>
</evidence>
<dbReference type="InterPro" id="IPR000198">
    <property type="entry name" value="RhoGAP_dom"/>
</dbReference>
<dbReference type="AlphaFoldDB" id="A0A507F5P9"/>
<protein>
    <recommendedName>
        <fullName evidence="3">Rho-GAP domain-containing protein</fullName>
    </recommendedName>
</protein>
<dbReference type="SUPFAM" id="SSF48350">
    <property type="entry name" value="GTPase activation domain, GAP"/>
    <property type="match status" value="1"/>
</dbReference>